<dbReference type="EC" id="3.1.1.-" evidence="3"/>
<dbReference type="Proteomes" id="UP001235712">
    <property type="component" value="Unassembled WGS sequence"/>
</dbReference>
<evidence type="ECO:0000256" key="4">
    <source>
        <dbReference type="SAM" id="MobiDB-lite"/>
    </source>
</evidence>
<feature type="region of interest" description="Disordered" evidence="4">
    <location>
        <begin position="22"/>
        <end position="139"/>
    </location>
</feature>
<evidence type="ECO:0000313" key="6">
    <source>
        <dbReference type="EMBL" id="MDP9829177.1"/>
    </source>
</evidence>
<dbReference type="SUPFAM" id="SSF53474">
    <property type="entry name" value="alpha/beta-Hydrolases"/>
    <property type="match status" value="1"/>
</dbReference>
<reference evidence="6 7" key="1">
    <citation type="submission" date="2023-07" db="EMBL/GenBank/DDBJ databases">
        <title>Sequencing the genomes of 1000 actinobacteria strains.</title>
        <authorList>
            <person name="Klenk H.-P."/>
        </authorList>
    </citation>
    <scope>NUCLEOTIDE SEQUENCE [LARGE SCALE GENOMIC DNA]</scope>
    <source>
        <strain evidence="6 7">DSM 44388</strain>
    </source>
</reference>
<dbReference type="InterPro" id="IPR019826">
    <property type="entry name" value="Carboxylesterase_B_AS"/>
</dbReference>
<dbReference type="InterPro" id="IPR002018">
    <property type="entry name" value="CarbesteraseB"/>
</dbReference>
<dbReference type="GO" id="GO:0016787">
    <property type="term" value="F:hydrolase activity"/>
    <property type="evidence" value="ECO:0007669"/>
    <property type="project" value="UniProtKB-KW"/>
</dbReference>
<feature type="signal peptide" evidence="3">
    <location>
        <begin position="1"/>
        <end position="23"/>
    </location>
</feature>
<evidence type="ECO:0000313" key="7">
    <source>
        <dbReference type="Proteomes" id="UP001235712"/>
    </source>
</evidence>
<protein>
    <recommendedName>
        <fullName evidence="3">Carboxylic ester hydrolase</fullName>
        <ecNumber evidence="3">3.1.1.-</ecNumber>
    </recommendedName>
</protein>
<dbReference type="RefSeq" id="WP_307247124.1">
    <property type="nucleotide sequence ID" value="NZ_JAUSQZ010000001.1"/>
</dbReference>
<feature type="compositionally biased region" description="Polar residues" evidence="4">
    <location>
        <begin position="75"/>
        <end position="93"/>
    </location>
</feature>
<comment type="similarity">
    <text evidence="1 3">Belongs to the type-B carboxylesterase/lipase family.</text>
</comment>
<accession>A0ABT9P901</accession>
<dbReference type="InterPro" id="IPR050309">
    <property type="entry name" value="Type-B_Carboxylest/Lipase"/>
</dbReference>
<evidence type="ECO:0000256" key="1">
    <source>
        <dbReference type="ARBA" id="ARBA00005964"/>
    </source>
</evidence>
<organism evidence="6 7">
    <name type="scientific">Kineosporia succinea</name>
    <dbReference type="NCBI Taxonomy" id="84632"/>
    <lineage>
        <taxon>Bacteria</taxon>
        <taxon>Bacillati</taxon>
        <taxon>Actinomycetota</taxon>
        <taxon>Actinomycetes</taxon>
        <taxon>Kineosporiales</taxon>
        <taxon>Kineosporiaceae</taxon>
        <taxon>Kineosporia</taxon>
    </lineage>
</organism>
<dbReference type="PANTHER" id="PTHR11559">
    <property type="entry name" value="CARBOXYLESTERASE"/>
    <property type="match status" value="1"/>
</dbReference>
<name>A0ABT9P901_9ACTN</name>
<dbReference type="PROSITE" id="PS51257">
    <property type="entry name" value="PROKAR_LIPOPROTEIN"/>
    <property type="match status" value="1"/>
</dbReference>
<dbReference type="PROSITE" id="PS00122">
    <property type="entry name" value="CARBOXYLESTERASE_B_1"/>
    <property type="match status" value="1"/>
</dbReference>
<feature type="chain" id="PRO_5044971114" description="Carboxylic ester hydrolase" evidence="3">
    <location>
        <begin position="24"/>
        <end position="549"/>
    </location>
</feature>
<dbReference type="Gene3D" id="3.40.50.1820">
    <property type="entry name" value="alpha/beta hydrolase"/>
    <property type="match status" value="1"/>
</dbReference>
<comment type="caution">
    <text evidence="6">The sequence shown here is derived from an EMBL/GenBank/DDBJ whole genome shotgun (WGS) entry which is preliminary data.</text>
</comment>
<feature type="compositionally biased region" description="Gly residues" evidence="4">
    <location>
        <begin position="26"/>
        <end position="38"/>
    </location>
</feature>
<sequence>MAQRIATLLAVLALVLTACTSSPGGSDPGGADPGGADPGGDRSAPIAGTASSGQNGTSSPGPDAPAPTAHATGSPDATTTSTIAPLTVDTTSGRVRGVTQGGTSTWLGVRYAEPPTGERRWTDPEPARPRPGVTEANRAGAACVQRDVRPGESEDCLFVNVTTPREHAGNLPVMVWWHGGGFVNGSGADYDARRLAEAGQVMVVTVNYRLGVFGYLALPGLPGGGDFGLADQILATRWARDNAAAFGGDPGRVTVFGESAGAMSVCAFLTTDEVEGLVQRAAMSSGDCGVSWPSSGIPGRATPYVSLRKAQQRGLAEARRLGCTNVQCLRTRPTADLKPVSGQFLGALAYGTPLLPEHPATARSADIPVLSSVNRDEGVSFVSARRRAQFTGLTYPSYLANTFPGHETPLLARYPVEKYSTPGRAWTAIVTDSAWACPTHRGNVRRAKGNSPVYAAEFAGPDAQHAADLPYLFDRGGFYALKTPAQRELSATMIGYWSSFARTGVPSAEKAAAWPAFTGDDGPTLLLRTGRVTTTDFAAHHHCGLWDKI</sequence>
<evidence type="ECO:0000256" key="3">
    <source>
        <dbReference type="RuleBase" id="RU361235"/>
    </source>
</evidence>
<evidence type="ECO:0000259" key="5">
    <source>
        <dbReference type="Pfam" id="PF00135"/>
    </source>
</evidence>
<evidence type="ECO:0000256" key="2">
    <source>
        <dbReference type="ARBA" id="ARBA00022801"/>
    </source>
</evidence>
<feature type="compositionally biased region" description="Polar residues" evidence="4">
    <location>
        <begin position="49"/>
        <end position="60"/>
    </location>
</feature>
<dbReference type="EMBL" id="JAUSQZ010000001">
    <property type="protein sequence ID" value="MDP9829177.1"/>
    <property type="molecule type" value="Genomic_DNA"/>
</dbReference>
<keyword evidence="3" id="KW-0732">Signal</keyword>
<feature type="compositionally biased region" description="Basic and acidic residues" evidence="4">
    <location>
        <begin position="116"/>
        <end position="128"/>
    </location>
</feature>
<proteinExistence type="inferred from homology"/>
<keyword evidence="7" id="KW-1185">Reference proteome</keyword>
<dbReference type="Pfam" id="PF00135">
    <property type="entry name" value="COesterase"/>
    <property type="match status" value="1"/>
</dbReference>
<dbReference type="InterPro" id="IPR029058">
    <property type="entry name" value="AB_hydrolase_fold"/>
</dbReference>
<keyword evidence="2 3" id="KW-0378">Hydrolase</keyword>
<feature type="domain" description="Carboxylesterase type B" evidence="5">
    <location>
        <begin position="86"/>
        <end position="546"/>
    </location>
</feature>
<gene>
    <name evidence="6" type="ORF">J2S57_004926</name>
</gene>